<evidence type="ECO:0008006" key="4">
    <source>
        <dbReference type="Google" id="ProtNLM"/>
    </source>
</evidence>
<evidence type="ECO:0000313" key="3">
    <source>
        <dbReference type="Proteomes" id="UP000018159"/>
    </source>
</evidence>
<dbReference type="STRING" id="1407055.NITUZ_30468"/>
<reference evidence="1" key="3">
    <citation type="submission" date="2021-02" db="EMBL/GenBank/DDBJ databases">
        <authorList>
            <person name="Han P."/>
        </authorList>
    </citation>
    <scope>NUCLEOTIDE SEQUENCE</scope>
    <source>
        <strain evidence="1">Candidatus Nitrosotenuis uzonensis 5A</strain>
    </source>
</reference>
<evidence type="ECO:0000313" key="1">
    <source>
        <dbReference type="EMBL" id="CAE6498114.1"/>
    </source>
</evidence>
<reference evidence="2" key="1">
    <citation type="journal article" date="2013" name="PLoS ONE">
        <title>Enrichment and Genome Sequence of the Group I.1a Ammonia-Oxidizing Archaeon ?Ca. Nitrosotenuis uzonensis? Representing a Clade Globally.</title>
        <authorList>
            <person name="Lebedeva E.V."/>
            <person name="Hatzenpichler R."/>
            <person name="Pelletier E."/>
            <person name="Schuster N."/>
            <person name="Hauzmayer S."/>
            <person name="Bulaev A."/>
            <person name="Grigor'eva N.V."/>
            <person name="Galushko A."/>
            <person name="Schmid M."/>
            <person name="Palatinszky M."/>
            <person name="Le Paslier D."/>
            <person name="Daims H."/>
            <person name="Wagner M."/>
        </authorList>
    </citation>
    <scope>NUCLEOTIDE SEQUENCE [LARGE SCALE GENOMIC DNA]</scope>
    <source>
        <strain evidence="2">N4</strain>
    </source>
</reference>
<dbReference type="EMBL" id="CBTY010000008">
    <property type="protein sequence ID" value="CDI05776.1"/>
    <property type="molecule type" value="Genomic_DNA"/>
</dbReference>
<protein>
    <recommendedName>
        <fullName evidence="4">Roadblock/LAMTOR2 domain-containing protein</fullName>
    </recommendedName>
</protein>
<proteinExistence type="predicted"/>
<dbReference type="RefSeq" id="WP_048195854.1">
    <property type="nucleotide sequence ID" value="NZ_CAJNAQ010000005.1"/>
</dbReference>
<organism evidence="2 3">
    <name type="scientific">Candidatus Nitrosotenuis uzonensis</name>
    <dbReference type="NCBI Taxonomy" id="1407055"/>
    <lineage>
        <taxon>Archaea</taxon>
        <taxon>Nitrososphaerota</taxon>
        <taxon>Candidatus Nitrosotenuis</taxon>
    </lineage>
</organism>
<name>V6AST3_9ARCH</name>
<evidence type="ECO:0000313" key="2">
    <source>
        <dbReference type="EMBL" id="CDI05776.1"/>
    </source>
</evidence>
<dbReference type="OrthoDB" id="1734at2157"/>
<dbReference type="Proteomes" id="UP000655759">
    <property type="component" value="Unassembled WGS sequence"/>
</dbReference>
<comment type="caution">
    <text evidence="2">The sequence shown here is derived from an EMBL/GenBank/DDBJ whole genome shotgun (WGS) entry which is preliminary data.</text>
</comment>
<dbReference type="Proteomes" id="UP000018159">
    <property type="component" value="Unassembled WGS sequence"/>
</dbReference>
<keyword evidence="3" id="KW-1185">Reference proteome</keyword>
<dbReference type="Pfam" id="PF20364">
    <property type="entry name" value="DUF6659"/>
    <property type="match status" value="1"/>
</dbReference>
<accession>V6AST3</accession>
<reference evidence="2" key="2">
    <citation type="submission" date="2013-10" db="EMBL/GenBank/DDBJ databases">
        <authorList>
            <person name="Regsiter A."/>
        </authorList>
    </citation>
    <scope>NUCLEOTIDE SEQUENCE</scope>
    <source>
        <strain evidence="2">N4</strain>
    </source>
</reference>
<dbReference type="EMBL" id="CAJNAQ010000005">
    <property type="protein sequence ID" value="CAE6498114.1"/>
    <property type="molecule type" value="Genomic_DNA"/>
</dbReference>
<dbReference type="InterPro" id="IPR046600">
    <property type="entry name" value="DUF6659"/>
</dbReference>
<gene>
    <name evidence="2" type="ORF">NITUZ_30468</name>
    <name evidence="1" type="ORF">NUZ5A_50750</name>
</gene>
<sequence>MDKETLCNQIRSLDPSVRFVGLINDKGRLVAGGMASGKSSLEDTKKDEMLFMELALRVRMRQEFDPELGPVRFALSYRDKVIVISFPLNKEILLISAEKEIDFAKFPFKVLKAIEEYSK</sequence>
<dbReference type="AlphaFoldDB" id="V6AST3"/>